<dbReference type="Gramene" id="TraesPARA_EIv1.0_1423520.1">
    <property type="protein sequence ID" value="TraesPARA_EIv1.0_1423520.1.CDS"/>
    <property type="gene ID" value="TraesPARA_EIv1.0_1423520"/>
</dbReference>
<dbReference type="RefSeq" id="XP_044373701.1">
    <property type="nucleotide sequence ID" value="XM_044517766.1"/>
</dbReference>
<dbReference type="Proteomes" id="UP000019116">
    <property type="component" value="Chromosome 4D"/>
</dbReference>
<dbReference type="Gramene" id="TraesSTA4D03G02431830.2">
    <property type="protein sequence ID" value="TraesSTA4D03G02431830.2"/>
    <property type="gene ID" value="TraesSTA4D03G02431830"/>
</dbReference>
<keyword evidence="5" id="KW-1185">Reference proteome</keyword>
<dbReference type="InterPro" id="IPR020471">
    <property type="entry name" value="AKR"/>
</dbReference>
<dbReference type="Gramene" id="TraesLAC4D03G02390020.1">
    <property type="protein sequence ID" value="TraesLAC4D03G02390020.1"/>
    <property type="gene ID" value="TraesLAC4D03G02390020"/>
</dbReference>
<feature type="domain" description="NADP-dependent oxidoreductase" evidence="3">
    <location>
        <begin position="73"/>
        <end position="401"/>
    </location>
</feature>
<dbReference type="Gramene" id="TraesMAC4D03G02434910.1">
    <property type="protein sequence ID" value="TraesMAC4D03G02434910.1"/>
    <property type="gene ID" value="TraesMAC4D03G02434910"/>
</dbReference>
<dbReference type="Gramene" id="TraesJAG4D03G02434070.2">
    <property type="protein sequence ID" value="TraesJAG4D03G02434070.2"/>
    <property type="gene ID" value="TraesJAG4D03G02434070"/>
</dbReference>
<dbReference type="STRING" id="4565.A0A3B6JH10"/>
<dbReference type="Gramene" id="TraesKAR4D01G0040220.1">
    <property type="protein sequence ID" value="cds.TraesKAR4D01G0040220.1"/>
    <property type="gene ID" value="TraesKAR4D01G0040220"/>
</dbReference>
<dbReference type="InterPro" id="IPR050523">
    <property type="entry name" value="AKR_Detox_Biosynth"/>
</dbReference>
<dbReference type="Gene3D" id="3.20.20.100">
    <property type="entry name" value="NADP-dependent oxidoreductase domain"/>
    <property type="match status" value="1"/>
</dbReference>
<organism evidence="4">
    <name type="scientific">Triticum aestivum</name>
    <name type="common">Wheat</name>
    <dbReference type="NCBI Taxonomy" id="4565"/>
    <lineage>
        <taxon>Eukaryota</taxon>
        <taxon>Viridiplantae</taxon>
        <taxon>Streptophyta</taxon>
        <taxon>Embryophyta</taxon>
        <taxon>Tracheophyta</taxon>
        <taxon>Spermatophyta</taxon>
        <taxon>Magnoliopsida</taxon>
        <taxon>Liliopsida</taxon>
        <taxon>Poales</taxon>
        <taxon>Poaceae</taxon>
        <taxon>BOP clade</taxon>
        <taxon>Pooideae</taxon>
        <taxon>Triticodae</taxon>
        <taxon>Triticeae</taxon>
        <taxon>Triticinae</taxon>
        <taxon>Triticum</taxon>
    </lineage>
</organism>
<name>A0A3B6JH10_WHEAT</name>
<dbReference type="Gramene" id="TraesRN4D0100155400.1">
    <property type="protein sequence ID" value="TraesRN4D0100155400.1"/>
    <property type="gene ID" value="TraesRN4D0100155400"/>
</dbReference>
<dbReference type="Gramene" id="TraesSYM4D03G02463890.1">
    <property type="protein sequence ID" value="TraesSYM4D03G02463890.1"/>
    <property type="gene ID" value="TraesSYM4D03G02463890"/>
</dbReference>
<dbReference type="AlphaFoldDB" id="A0A3B6JH10"/>
<dbReference type="PANTHER" id="PTHR43364:SF11">
    <property type="entry name" value="NADP-DEPENDENT OXIDOREDUCTASE DOMAIN-CONTAINING PROTEIN"/>
    <property type="match status" value="1"/>
</dbReference>
<sequence>MQPKKNQEKYTQQTMLSSFAAISSSYGNAFPGLSAQQLRRWHRRRVRSRVRSAQEPAKLQYKKLGDSDLLISEITLGTMTFGEQSTEKESHDMFSYSFDQGINILDTAEIYPIQPKQETQGRTDLYVGRWMKSKPRDKVILATKVSGYSDRTFLRDNAEMVRVDAPNIKESVEKSLSRLSTDYIDLLHIHWPDRYVALYGEFSYDSTKWRPSVPFEDQLKALQELIDEGKVRYIGVSNETSYGVMRFVQAAKLHGLPKIVSIQNGYSLLVRCSFEVDLAEVCHPNNCNIGLLAYSPMGSGVLTGKYLDDNSGNSESFRLNLFPGYMQRYNAPLAKEATKEYLKVAKKHGLTPVQLALGFVRDRPFTASTIIGATTMDQLKENIDAFTSAPRPLPPQVLDDIETVFKRYRDPAVL</sequence>
<dbReference type="Gramene" id="TraesNOR4D03G02454590.1">
    <property type="protein sequence ID" value="TraesNOR4D03G02454590.1"/>
    <property type="gene ID" value="TraesNOR4D03G02454590"/>
</dbReference>
<dbReference type="FunFam" id="3.20.20.100:FF:000005">
    <property type="entry name" value="NADP(H)-dependent aldo-keto reductase"/>
    <property type="match status" value="1"/>
</dbReference>
<dbReference type="Gramene" id="TraesARI4D03G02475270.1">
    <property type="protein sequence ID" value="TraesARI4D03G02475270.1"/>
    <property type="gene ID" value="TraesARI4D03G02475270"/>
</dbReference>
<dbReference type="CDD" id="cd19094">
    <property type="entry name" value="AKR_Tas-like"/>
    <property type="match status" value="1"/>
</dbReference>
<gene>
    <name evidence="4" type="primary">LOC123096144</name>
</gene>
<keyword evidence="2" id="KW-0560">Oxidoreductase</keyword>
<dbReference type="Gramene" id="TraesSTA4D03G02431830.1">
    <property type="protein sequence ID" value="TraesSTA4D03G02431830.1"/>
    <property type="gene ID" value="TraesSTA4D03G02431830"/>
</dbReference>
<dbReference type="Gramene" id="TraesLDM4D03G02438730.1">
    <property type="protein sequence ID" value="TraesLDM4D03G02438730.1"/>
    <property type="gene ID" value="TraesLDM4D03G02438730"/>
</dbReference>
<dbReference type="Gramene" id="TraesWEE_scaffold_028658_01G000500.1">
    <property type="protein sequence ID" value="TraesWEE_scaffold_028658_01G000500.1"/>
    <property type="gene ID" value="TraesWEE_scaffold_028658_01G000500"/>
</dbReference>
<protein>
    <recommendedName>
        <fullName evidence="3">NADP-dependent oxidoreductase domain-containing protein</fullName>
    </recommendedName>
</protein>
<dbReference type="SMR" id="A0A3B6JH10"/>
<dbReference type="Pfam" id="PF00248">
    <property type="entry name" value="Aldo_ket_red"/>
    <property type="match status" value="1"/>
</dbReference>
<evidence type="ECO:0000256" key="1">
    <source>
        <dbReference type="ARBA" id="ARBA00022857"/>
    </source>
</evidence>
<dbReference type="Gramene" id="TraesROB_scaffold_032942_01G000500.1">
    <property type="protein sequence ID" value="TraesROB_scaffold_032942_01G000500.1"/>
    <property type="gene ID" value="TraesROB_scaffold_032942_01G000500"/>
</dbReference>
<evidence type="ECO:0000259" key="3">
    <source>
        <dbReference type="Pfam" id="PF00248"/>
    </source>
</evidence>
<reference evidence="4" key="2">
    <citation type="submission" date="2018-10" db="UniProtKB">
        <authorList>
            <consortium name="EnsemblPlants"/>
        </authorList>
    </citation>
    <scope>IDENTIFICATION</scope>
</reference>
<dbReference type="Gramene" id="TraesCS4D03G0149800.1">
    <property type="protein sequence ID" value="TraesCS4D03G0149800.1.CDS"/>
    <property type="gene ID" value="TraesCS4D03G0149800"/>
</dbReference>
<dbReference type="EnsemblPlants" id="TraesCS4D02G078600.1">
    <property type="protein sequence ID" value="TraesCS4D02G078600.1"/>
    <property type="gene ID" value="TraesCS4D02G078600"/>
</dbReference>
<evidence type="ECO:0000313" key="4">
    <source>
        <dbReference type="EnsemblPlants" id="TraesCS4D02G078600.1"/>
    </source>
</evidence>
<dbReference type="GeneID" id="123096144"/>
<dbReference type="PRINTS" id="PR00069">
    <property type="entry name" value="ALDKETRDTASE"/>
</dbReference>
<dbReference type="OMA" id="EPYQPHE"/>
<evidence type="ECO:0000313" key="5">
    <source>
        <dbReference type="Proteomes" id="UP000019116"/>
    </source>
</evidence>
<dbReference type="SUPFAM" id="SSF51430">
    <property type="entry name" value="NAD(P)-linked oxidoreductase"/>
    <property type="match status" value="1"/>
</dbReference>
<proteinExistence type="predicted"/>
<dbReference type="PANTHER" id="PTHR43364">
    <property type="entry name" value="NADH-SPECIFIC METHYLGLYOXAL REDUCTASE-RELATED"/>
    <property type="match status" value="1"/>
</dbReference>
<reference evidence="4" key="1">
    <citation type="submission" date="2018-08" db="EMBL/GenBank/DDBJ databases">
        <authorList>
            <person name="Rossello M."/>
        </authorList>
    </citation>
    <scope>NUCLEOTIDE SEQUENCE [LARGE SCALE GENOMIC DNA]</scope>
    <source>
        <strain evidence="4">cv. Chinese Spring</strain>
    </source>
</reference>
<accession>A0A3B6JH10</accession>
<dbReference type="OrthoDB" id="2310150at2759"/>
<keyword evidence="1" id="KW-0521">NADP</keyword>
<dbReference type="Gramene" id="TraesCAD_scaffold_035950_01G000200.1">
    <property type="protein sequence ID" value="TraesCAD_scaffold_035950_01G000200.1"/>
    <property type="gene ID" value="TraesCAD_scaffold_035950_01G000200"/>
</dbReference>
<dbReference type="Gramene" id="TraesCLE_scaffold_027864_01G000500.1">
    <property type="protein sequence ID" value="TraesCLE_scaffold_027864_01G000500.1"/>
    <property type="gene ID" value="TraesCLE_scaffold_027864_01G000500"/>
</dbReference>
<dbReference type="Gramene" id="TraesCS4D02G078600.1">
    <property type="protein sequence ID" value="TraesCS4D02G078600.1"/>
    <property type="gene ID" value="TraesCS4D02G078600"/>
</dbReference>
<dbReference type="InterPro" id="IPR036812">
    <property type="entry name" value="NAD(P)_OxRdtase_dom_sf"/>
</dbReference>
<dbReference type="PaxDb" id="4565-Traes_4DS_56AEC2780.1"/>
<dbReference type="InterPro" id="IPR023210">
    <property type="entry name" value="NADP_OxRdtase_dom"/>
</dbReference>
<dbReference type="GO" id="GO:0016491">
    <property type="term" value="F:oxidoreductase activity"/>
    <property type="evidence" value="ECO:0007669"/>
    <property type="project" value="UniProtKB-KW"/>
</dbReference>
<dbReference type="Gramene" id="TraesJUL4D03G02455510.1">
    <property type="protein sequence ID" value="TraesJUL4D03G02455510.1"/>
    <property type="gene ID" value="TraesJUL4D03G02455510"/>
</dbReference>
<evidence type="ECO:0000256" key="2">
    <source>
        <dbReference type="ARBA" id="ARBA00023002"/>
    </source>
</evidence>
<dbReference type="Gramene" id="TraesJAG4D03G02434070.1">
    <property type="protein sequence ID" value="TraesJAG4D03G02434070.1"/>
    <property type="gene ID" value="TraesJAG4D03G02434070"/>
</dbReference>